<proteinExistence type="predicted"/>
<dbReference type="AlphaFoldDB" id="A0AAV8FAX0"/>
<protein>
    <submittedName>
        <fullName evidence="3">F-box/RNI/FBD-like domain protein</fullName>
    </submittedName>
</protein>
<organism evidence="3 4">
    <name type="scientific">Rhynchospora pubera</name>
    <dbReference type="NCBI Taxonomy" id="906938"/>
    <lineage>
        <taxon>Eukaryota</taxon>
        <taxon>Viridiplantae</taxon>
        <taxon>Streptophyta</taxon>
        <taxon>Embryophyta</taxon>
        <taxon>Tracheophyta</taxon>
        <taxon>Spermatophyta</taxon>
        <taxon>Magnoliopsida</taxon>
        <taxon>Liliopsida</taxon>
        <taxon>Poales</taxon>
        <taxon>Cyperaceae</taxon>
        <taxon>Cyperoideae</taxon>
        <taxon>Rhynchosporeae</taxon>
        <taxon>Rhynchospora</taxon>
    </lineage>
</organism>
<evidence type="ECO:0000313" key="4">
    <source>
        <dbReference type="Proteomes" id="UP001140206"/>
    </source>
</evidence>
<evidence type="ECO:0000259" key="1">
    <source>
        <dbReference type="Pfam" id="PF00646"/>
    </source>
</evidence>
<dbReference type="InterPro" id="IPR032675">
    <property type="entry name" value="LRR_dom_sf"/>
</dbReference>
<feature type="domain" description="F-box/LRR-repeat protein 15/At3g58940/PEG3-like LRR" evidence="2">
    <location>
        <begin position="151"/>
        <end position="370"/>
    </location>
</feature>
<sequence>MGCSLIEFASIHPTQQRREQGLHSTVQLQKLIQLPRAMAEADRISFLPLEIKLSILSLLRIKDAVRTSALARSWRHLWTHLSCLRLNSEQDPLGETCNTPNFYFVSTSWIQRVHRLVSSLRGPFLVFQLHFSRFCIFFSHSDKCVLVQSLLDLLLQKGGVETLDLLFFNDPGKIHLPWFHSLQVLRLSRCHVALPTGFRGFHSLEILDLYEVEISNHDLNLLLHTSNNLTSLMIRYYRALESGNPLSVNLSFPLLRHLEFGINEFVENVTVDSSPCLEHAAIALSDADYSSQNLAKMILRLVTSVAMVSSLKLDFDVLKCFSLVTLPFNFTIPRLKFLRVYLNADTMDRRVNDAFLWLLRSVPFLEELQVEFKRDSFQADRGSILVRELLVKKHDGFACLERTVTSVTIYMDTYVIASIELIQFFLLNAKGLKLLKIDYFDGGDLMPSFIEELQKVEVASSDAKVMFFNRVTDQITNLCLNDSN</sequence>
<name>A0AAV8FAX0_9POAL</name>
<dbReference type="InterPro" id="IPR001810">
    <property type="entry name" value="F-box_dom"/>
</dbReference>
<evidence type="ECO:0000259" key="2">
    <source>
        <dbReference type="Pfam" id="PF24758"/>
    </source>
</evidence>
<dbReference type="InterPro" id="IPR055411">
    <property type="entry name" value="LRR_FXL15/At3g58940/PEG3-like"/>
</dbReference>
<dbReference type="SUPFAM" id="SSF81383">
    <property type="entry name" value="F-box domain"/>
    <property type="match status" value="1"/>
</dbReference>
<accession>A0AAV8FAX0</accession>
<dbReference type="PANTHER" id="PTHR31639">
    <property type="entry name" value="F-BOX PROTEIN-LIKE"/>
    <property type="match status" value="1"/>
</dbReference>
<dbReference type="PANTHER" id="PTHR31639:SF256">
    <property type="entry name" value="OS07G0242900 PROTEIN"/>
    <property type="match status" value="1"/>
</dbReference>
<reference evidence="3" key="1">
    <citation type="submission" date="2022-08" db="EMBL/GenBank/DDBJ databases">
        <authorList>
            <person name="Marques A."/>
        </authorList>
    </citation>
    <scope>NUCLEOTIDE SEQUENCE</scope>
    <source>
        <strain evidence="3">RhyPub2mFocal</strain>
        <tissue evidence="3">Leaves</tissue>
    </source>
</reference>
<evidence type="ECO:0000313" key="3">
    <source>
        <dbReference type="EMBL" id="KAJ4788082.1"/>
    </source>
</evidence>
<dbReference type="Proteomes" id="UP001140206">
    <property type="component" value="Chromosome 2"/>
</dbReference>
<keyword evidence="4" id="KW-1185">Reference proteome</keyword>
<dbReference type="EMBL" id="JAMFTS010000002">
    <property type="protein sequence ID" value="KAJ4788082.1"/>
    <property type="molecule type" value="Genomic_DNA"/>
</dbReference>
<dbReference type="InterPro" id="IPR036047">
    <property type="entry name" value="F-box-like_dom_sf"/>
</dbReference>
<dbReference type="Gene3D" id="3.80.10.10">
    <property type="entry name" value="Ribonuclease Inhibitor"/>
    <property type="match status" value="1"/>
</dbReference>
<feature type="domain" description="F-box" evidence="1">
    <location>
        <begin position="44"/>
        <end position="83"/>
    </location>
</feature>
<dbReference type="Pfam" id="PF00646">
    <property type="entry name" value="F-box"/>
    <property type="match status" value="1"/>
</dbReference>
<dbReference type="SUPFAM" id="SSF52047">
    <property type="entry name" value="RNI-like"/>
    <property type="match status" value="1"/>
</dbReference>
<gene>
    <name evidence="3" type="ORF">LUZ62_039328</name>
</gene>
<dbReference type="Pfam" id="PF24758">
    <property type="entry name" value="LRR_At5g56370"/>
    <property type="match status" value="1"/>
</dbReference>
<dbReference type="Gene3D" id="1.20.1280.50">
    <property type="match status" value="1"/>
</dbReference>
<comment type="caution">
    <text evidence="3">The sequence shown here is derived from an EMBL/GenBank/DDBJ whole genome shotgun (WGS) entry which is preliminary data.</text>
</comment>